<dbReference type="AlphaFoldDB" id="A0AA38TM97"/>
<feature type="region of interest" description="Disordered" evidence="1">
    <location>
        <begin position="430"/>
        <end position="450"/>
    </location>
</feature>
<dbReference type="PANTHER" id="PTHR47150:SF4">
    <property type="entry name" value="HARBINGER TRANSPOSASE-DERIVED PROTEIN-RELATED"/>
    <property type="match status" value="1"/>
</dbReference>
<gene>
    <name evidence="2" type="ORF">OSB04_012580</name>
</gene>
<evidence type="ECO:0000313" key="3">
    <source>
        <dbReference type="Proteomes" id="UP001172457"/>
    </source>
</evidence>
<dbReference type="PANTHER" id="PTHR47150">
    <property type="entry name" value="OS12G0169200 PROTEIN"/>
    <property type="match status" value="1"/>
</dbReference>
<keyword evidence="3" id="KW-1185">Reference proteome</keyword>
<dbReference type="EMBL" id="JARYMX010000003">
    <property type="protein sequence ID" value="KAJ9557966.1"/>
    <property type="molecule type" value="Genomic_DNA"/>
</dbReference>
<organism evidence="2 3">
    <name type="scientific">Centaurea solstitialis</name>
    <name type="common">yellow star-thistle</name>
    <dbReference type="NCBI Taxonomy" id="347529"/>
    <lineage>
        <taxon>Eukaryota</taxon>
        <taxon>Viridiplantae</taxon>
        <taxon>Streptophyta</taxon>
        <taxon>Embryophyta</taxon>
        <taxon>Tracheophyta</taxon>
        <taxon>Spermatophyta</taxon>
        <taxon>Magnoliopsida</taxon>
        <taxon>eudicotyledons</taxon>
        <taxon>Gunneridae</taxon>
        <taxon>Pentapetalae</taxon>
        <taxon>asterids</taxon>
        <taxon>campanulids</taxon>
        <taxon>Asterales</taxon>
        <taxon>Asteraceae</taxon>
        <taxon>Carduoideae</taxon>
        <taxon>Cardueae</taxon>
        <taxon>Centaureinae</taxon>
        <taxon>Centaurea</taxon>
    </lineage>
</organism>
<dbReference type="Proteomes" id="UP001172457">
    <property type="component" value="Chromosome 3"/>
</dbReference>
<dbReference type="InterPro" id="IPR006912">
    <property type="entry name" value="Harbinger_derived_prot"/>
</dbReference>
<sequence length="825" mass="94615">MSSSSSSDSDNDDIDLAINQIVMNNVRATELIKELYDNNLLQDEVGDVSNYVQKLANHCFSSYRGLTPARGIFVWSITGGSNSSIPEFKPWLESTLGRGLIRVQGMGPPAWLAMVYTQIKPWPDPLMHQGGARPNHQLVVGREECDHQWPPRRRWSVMAPAVNRHQAVVIDGDVSGDNIPVDRSSIENAEGQWELRKKNPNFLFWSTNEDTGEPVGATRGYLMLATMSPVFRTRLINTNAYNMIRQLRDMFQTQARTERYDASRALNACKMAKGDLIIELRMETKTKDVLMVKNGEVKKKRGHGNTSKGKGQVLATLSAPNVYDIGKGKGKEVKPNRIITENQYFKCHEVGSYDQWLNNSYKRCRPGVAQIFDRVANIGRDPCCFSSYRGLTPARGIFVWSITGGSNSSIPVRIEIHSFLRVSLIRGTHKNPTGETSKIPRGPRKDRGREEGHNKLVADYFAEHPVYNDVDFDRRFCMSRRLFLRIVNDLDREVDFFKQQWDARGVKGFSPLQKCASAIRQLAYGSASDAFDEYLRMNETTSRDCLEHFCKGIIFLYMRQYLRKPTATDVQAIYALHEQTHGLPGMLGSIDCMHWYWKNCPMAWRSQFHRDDHTGPSVILEAVASQDQWIWHAFFGVPGATNDIIVVNQSPIFNDLFENKASDSSFVVNNTHYNHGYYLADGIYPEWTTFVKAFRYPVEEPRVHFKTRQESARKDIERTFATLKDKWHVVKYPARVWTQRKLSLIMHTCIILHNMIREDEGFSHYPFDPTEVLPGEIETTISEEDRARNVNLVKNRERHANLRHIYLYTCGTLRHTAITNCIVFF</sequence>
<name>A0AA38TM97_9ASTR</name>
<evidence type="ECO:0000256" key="1">
    <source>
        <dbReference type="SAM" id="MobiDB-lite"/>
    </source>
</evidence>
<evidence type="ECO:0000313" key="2">
    <source>
        <dbReference type="EMBL" id="KAJ9557966.1"/>
    </source>
</evidence>
<accession>A0AA38TM97</accession>
<dbReference type="Pfam" id="PF04827">
    <property type="entry name" value="Plant_tran"/>
    <property type="match status" value="1"/>
</dbReference>
<protein>
    <submittedName>
        <fullName evidence="2">Uncharacterized protein</fullName>
    </submittedName>
</protein>
<comment type="caution">
    <text evidence="2">The sequence shown here is derived from an EMBL/GenBank/DDBJ whole genome shotgun (WGS) entry which is preliminary data.</text>
</comment>
<reference evidence="2" key="1">
    <citation type="submission" date="2023-03" db="EMBL/GenBank/DDBJ databases">
        <title>Chromosome-scale reference genome and RAD-based genetic map of yellow starthistle (Centaurea solstitialis) reveal putative structural variation and QTLs associated with invader traits.</title>
        <authorList>
            <person name="Reatini B."/>
            <person name="Cang F.A."/>
            <person name="Jiang Q."/>
            <person name="Mckibben M.T.W."/>
            <person name="Barker M.S."/>
            <person name="Rieseberg L.H."/>
            <person name="Dlugosch K.M."/>
        </authorList>
    </citation>
    <scope>NUCLEOTIDE SEQUENCE</scope>
    <source>
        <strain evidence="2">CAN-66</strain>
        <tissue evidence="2">Leaf</tissue>
    </source>
</reference>
<proteinExistence type="predicted"/>